<dbReference type="SUPFAM" id="SSF53335">
    <property type="entry name" value="S-adenosyl-L-methionine-dependent methyltransferases"/>
    <property type="match status" value="1"/>
</dbReference>
<dbReference type="PANTHER" id="PTHR43861">
    <property type="entry name" value="TRANS-ACONITATE 2-METHYLTRANSFERASE-RELATED"/>
    <property type="match status" value="1"/>
</dbReference>
<reference evidence="1 2" key="1">
    <citation type="submission" date="2023-11" db="EMBL/GenBank/DDBJ databases">
        <title>Dfirmibasis_genome.</title>
        <authorList>
            <person name="Edelbroek B."/>
            <person name="Kjellin J."/>
            <person name="Jerlstrom-Hultqvist J."/>
            <person name="Soderbom F."/>
        </authorList>
    </citation>
    <scope>NUCLEOTIDE SEQUENCE [LARGE SCALE GENOMIC DNA]</scope>
    <source>
        <strain evidence="1 2">TNS-C-14</strain>
    </source>
</reference>
<dbReference type="Proteomes" id="UP001344447">
    <property type="component" value="Unassembled WGS sequence"/>
</dbReference>
<accession>A0AAN7YVR7</accession>
<comment type="caution">
    <text evidence="1">The sequence shown here is derived from an EMBL/GenBank/DDBJ whole genome shotgun (WGS) entry which is preliminary data.</text>
</comment>
<gene>
    <name evidence="1" type="ORF">RB653_003415</name>
</gene>
<proteinExistence type="predicted"/>
<sequence length="271" mass="31444">MNQTQNAYDNVEFIDKISKYQRTNDNDLILKSKIPSIVNGGKVIDFGCGDGWFCREAIKRGANSVIGIDISKNSIDINNLENKDSKIKYLVKDLETFKTLNNNNNSSINNNNNDDDSQLINDSFDFAFSAYVTHYLSDLESFFNKVYKLLKSNNGSSFLFSTEHPMRTSTKCIENKFIDHKFEGDEIVKKVWPIANYNEQGRRVFNWLDYKGIVKYHYTIETYINTLIKVGFKIDYLGEIEFSTSEFKFNKSEPQFTEKDRPYALFIKVSK</sequence>
<dbReference type="EMBL" id="JAVFKY010000001">
    <property type="protein sequence ID" value="KAK5581836.1"/>
    <property type="molecule type" value="Genomic_DNA"/>
</dbReference>
<evidence type="ECO:0008006" key="3">
    <source>
        <dbReference type="Google" id="ProtNLM"/>
    </source>
</evidence>
<dbReference type="InterPro" id="IPR029063">
    <property type="entry name" value="SAM-dependent_MTases_sf"/>
</dbReference>
<evidence type="ECO:0000313" key="1">
    <source>
        <dbReference type="EMBL" id="KAK5581836.1"/>
    </source>
</evidence>
<dbReference type="CDD" id="cd02440">
    <property type="entry name" value="AdoMet_MTases"/>
    <property type="match status" value="1"/>
</dbReference>
<organism evidence="1 2">
    <name type="scientific">Dictyostelium firmibasis</name>
    <dbReference type="NCBI Taxonomy" id="79012"/>
    <lineage>
        <taxon>Eukaryota</taxon>
        <taxon>Amoebozoa</taxon>
        <taxon>Evosea</taxon>
        <taxon>Eumycetozoa</taxon>
        <taxon>Dictyostelia</taxon>
        <taxon>Dictyosteliales</taxon>
        <taxon>Dictyosteliaceae</taxon>
        <taxon>Dictyostelium</taxon>
    </lineage>
</organism>
<dbReference type="Gene3D" id="3.40.50.150">
    <property type="entry name" value="Vaccinia Virus protein VP39"/>
    <property type="match status" value="1"/>
</dbReference>
<dbReference type="Pfam" id="PF13489">
    <property type="entry name" value="Methyltransf_23"/>
    <property type="match status" value="1"/>
</dbReference>
<name>A0AAN7YVR7_9MYCE</name>
<keyword evidence="2" id="KW-1185">Reference proteome</keyword>
<dbReference type="AlphaFoldDB" id="A0AAN7YVR7"/>
<protein>
    <recommendedName>
        <fullName evidence="3">Methyltransferase type 11 domain-containing protein</fullName>
    </recommendedName>
</protein>
<evidence type="ECO:0000313" key="2">
    <source>
        <dbReference type="Proteomes" id="UP001344447"/>
    </source>
</evidence>